<dbReference type="OrthoDB" id="9809746at2"/>
<dbReference type="PANTHER" id="PTHR43640">
    <property type="entry name" value="OS07G0260300 PROTEIN"/>
    <property type="match status" value="1"/>
</dbReference>
<dbReference type="InterPro" id="IPR036249">
    <property type="entry name" value="Thioredoxin-like_sf"/>
</dbReference>
<keyword evidence="1" id="KW-0732">Signal</keyword>
<organism evidence="3 4">
    <name type="scientific">Hyphomonas beringensis</name>
    <dbReference type="NCBI Taxonomy" id="1280946"/>
    <lineage>
        <taxon>Bacteria</taxon>
        <taxon>Pseudomonadati</taxon>
        <taxon>Pseudomonadota</taxon>
        <taxon>Alphaproteobacteria</taxon>
        <taxon>Hyphomonadales</taxon>
        <taxon>Hyphomonadaceae</taxon>
        <taxon>Hyphomonas</taxon>
    </lineage>
</organism>
<reference evidence="3 4" key="1">
    <citation type="journal article" date="2014" name="Antonie Van Leeuwenhoek">
        <title>Hyphomonas beringensis sp. nov. and Hyphomonas chukchiensis sp. nov., isolated from surface seawater of the Bering Sea and Chukchi Sea.</title>
        <authorList>
            <person name="Li C."/>
            <person name="Lai Q."/>
            <person name="Li G."/>
            <person name="Dong C."/>
            <person name="Wang J."/>
            <person name="Liao Y."/>
            <person name="Shao Z."/>
        </authorList>
    </citation>
    <scope>NUCLEOTIDE SEQUENCE [LARGE SCALE GENOMIC DNA]</scope>
    <source>
        <strain evidence="3 4">25B14_1</strain>
    </source>
</reference>
<dbReference type="EMBL" id="AWFF01000109">
    <property type="protein sequence ID" value="KCZ50571.1"/>
    <property type="molecule type" value="Genomic_DNA"/>
</dbReference>
<name>A0A062TRV4_9PROT</name>
<evidence type="ECO:0000313" key="4">
    <source>
        <dbReference type="Proteomes" id="UP000027037"/>
    </source>
</evidence>
<protein>
    <recommendedName>
        <fullName evidence="2">Thioredoxin domain-containing protein</fullName>
    </recommendedName>
</protein>
<dbReference type="Proteomes" id="UP000027037">
    <property type="component" value="Unassembled WGS sequence"/>
</dbReference>
<dbReference type="AlphaFoldDB" id="A0A062TRV4"/>
<feature type="domain" description="Thioredoxin" evidence="2">
    <location>
        <begin position="36"/>
        <end position="197"/>
    </location>
</feature>
<dbReference type="InterPro" id="IPR047262">
    <property type="entry name" value="PRX-like1"/>
</dbReference>
<evidence type="ECO:0000313" key="3">
    <source>
        <dbReference type="EMBL" id="KCZ50571.1"/>
    </source>
</evidence>
<evidence type="ECO:0000256" key="1">
    <source>
        <dbReference type="SAM" id="SignalP"/>
    </source>
</evidence>
<dbReference type="Gene3D" id="3.40.30.10">
    <property type="entry name" value="Glutaredoxin"/>
    <property type="match status" value="1"/>
</dbReference>
<keyword evidence="4" id="KW-1185">Reference proteome</keyword>
<dbReference type="SUPFAM" id="SSF52833">
    <property type="entry name" value="Thioredoxin-like"/>
    <property type="match status" value="1"/>
</dbReference>
<dbReference type="Pfam" id="PF00578">
    <property type="entry name" value="AhpC-TSA"/>
    <property type="match status" value="1"/>
</dbReference>
<dbReference type="PROSITE" id="PS51352">
    <property type="entry name" value="THIOREDOXIN_2"/>
    <property type="match status" value="1"/>
</dbReference>
<feature type="chain" id="PRO_5001617644" description="Thioredoxin domain-containing protein" evidence="1">
    <location>
        <begin position="35"/>
        <end position="215"/>
    </location>
</feature>
<sequence>MFMSRRNVSIAAGMAAAVALTAGALIASTVQASAATEPGELAPDFTGITASGETVSLADFAGKTVILEWTNDGCPFVQKHYAIPPASMQGLQTDAAERDMVWLSVISSAPGRQGHRTGAEVLDMNLARGATPAHVILDASGEIGRAYGAKTTPHMFIITPEGAIAYQGAIDDKPSARVADLETATNYVRAAMDSLAAGEPVNPANTQPYGCSIKY</sequence>
<dbReference type="STRING" id="1280946.HY29_07345"/>
<feature type="signal peptide" evidence="1">
    <location>
        <begin position="1"/>
        <end position="34"/>
    </location>
</feature>
<dbReference type="InterPro" id="IPR013766">
    <property type="entry name" value="Thioredoxin_domain"/>
</dbReference>
<dbReference type="PATRIC" id="fig|1280946.3.peg.3571"/>
<gene>
    <name evidence="3" type="ORF">HY29_07345</name>
</gene>
<proteinExistence type="predicted"/>
<dbReference type="PANTHER" id="PTHR43640:SF1">
    <property type="entry name" value="THIOREDOXIN-DEPENDENT PEROXIREDOXIN"/>
    <property type="match status" value="1"/>
</dbReference>
<dbReference type="GO" id="GO:0016491">
    <property type="term" value="F:oxidoreductase activity"/>
    <property type="evidence" value="ECO:0007669"/>
    <property type="project" value="InterPro"/>
</dbReference>
<evidence type="ECO:0000259" key="2">
    <source>
        <dbReference type="PROSITE" id="PS51352"/>
    </source>
</evidence>
<accession>A0A062TRV4</accession>
<dbReference type="InterPro" id="IPR006311">
    <property type="entry name" value="TAT_signal"/>
</dbReference>
<dbReference type="eggNOG" id="COG1225">
    <property type="taxonomic scope" value="Bacteria"/>
</dbReference>
<comment type="caution">
    <text evidence="3">The sequence shown here is derived from an EMBL/GenBank/DDBJ whole genome shotgun (WGS) entry which is preliminary data.</text>
</comment>
<dbReference type="GO" id="GO:0016209">
    <property type="term" value="F:antioxidant activity"/>
    <property type="evidence" value="ECO:0007669"/>
    <property type="project" value="InterPro"/>
</dbReference>
<dbReference type="InterPro" id="IPR000866">
    <property type="entry name" value="AhpC/TSA"/>
</dbReference>
<dbReference type="PROSITE" id="PS51318">
    <property type="entry name" value="TAT"/>
    <property type="match status" value="1"/>
</dbReference>